<dbReference type="Gene3D" id="3.40.50.2000">
    <property type="entry name" value="Glycogen Phosphorylase B"/>
    <property type="match status" value="1"/>
</dbReference>
<proteinExistence type="predicted"/>
<evidence type="ECO:0000313" key="1">
    <source>
        <dbReference type="EMBL" id="QSI79033.1"/>
    </source>
</evidence>
<sequence>MDVVLLSTADWDNPFWTNKQHVAVELARRGHRLLYIDSLGLRRPSASAQDFRRIANRLKKAVRPPQPVRERIWVWSPFVIPFQRYAWVRGLNRRLLDWGLRFWMWRLGLKPELFWTYNPMTTRLFRDEQFACRVYHCVDEIKAQPGMPSEEIERAELELTAHADVCFVTAEHLLETRRAINSNTHYFPNVADFAHFEKAREASTAVPDDLAALPGKKIGFIGAISGYKVDFELLRKMAECHPDWSIVMIGKVGEGDPWTDVSSLQNLPNIHFVGPRAYDTLPAYLKGFDVAILPSMLNEYTRGMFPMKFFEYLAAGRPVVATDLHALQAYGHVAHLARSHDDFIAGVEAALRGEVPALEQRLDVAREQTYERRTERMLALVPKYVPAGTLAEAQA</sequence>
<dbReference type="PANTHER" id="PTHR12526">
    <property type="entry name" value="GLYCOSYLTRANSFERASE"/>
    <property type="match status" value="1"/>
</dbReference>
<reference evidence="1 2" key="1">
    <citation type="submission" date="2021-02" db="EMBL/GenBank/DDBJ databases">
        <title>Niveibacterium changnyeongensis HC41.</title>
        <authorList>
            <person name="Kang M."/>
        </authorList>
    </citation>
    <scope>NUCLEOTIDE SEQUENCE [LARGE SCALE GENOMIC DNA]</scope>
    <source>
        <strain evidence="1 2">HC41</strain>
    </source>
</reference>
<dbReference type="Proteomes" id="UP000663570">
    <property type="component" value="Chromosome"/>
</dbReference>
<evidence type="ECO:0000313" key="2">
    <source>
        <dbReference type="Proteomes" id="UP000663570"/>
    </source>
</evidence>
<name>A0ABX7MDN6_9RHOO</name>
<organism evidence="1 2">
    <name type="scientific">Niveibacterium microcysteis</name>
    <dbReference type="NCBI Taxonomy" id="2811415"/>
    <lineage>
        <taxon>Bacteria</taxon>
        <taxon>Pseudomonadati</taxon>
        <taxon>Pseudomonadota</taxon>
        <taxon>Betaproteobacteria</taxon>
        <taxon>Rhodocyclales</taxon>
        <taxon>Rhodocyclaceae</taxon>
        <taxon>Niveibacterium</taxon>
    </lineage>
</organism>
<dbReference type="Pfam" id="PF13692">
    <property type="entry name" value="Glyco_trans_1_4"/>
    <property type="match status" value="1"/>
</dbReference>
<dbReference type="SUPFAM" id="SSF53756">
    <property type="entry name" value="UDP-Glycosyltransferase/glycogen phosphorylase"/>
    <property type="match status" value="1"/>
</dbReference>
<protein>
    <submittedName>
        <fullName evidence="1">Glycosyltransferase</fullName>
    </submittedName>
</protein>
<dbReference type="EMBL" id="CP071060">
    <property type="protein sequence ID" value="QSI79033.1"/>
    <property type="molecule type" value="Genomic_DNA"/>
</dbReference>
<dbReference type="PANTHER" id="PTHR12526:SF630">
    <property type="entry name" value="GLYCOSYLTRANSFERASE"/>
    <property type="match status" value="1"/>
</dbReference>
<dbReference type="RefSeq" id="WP_206256333.1">
    <property type="nucleotide sequence ID" value="NZ_CP071060.1"/>
</dbReference>
<gene>
    <name evidence="1" type="ORF">JY500_10640</name>
</gene>
<keyword evidence="2" id="KW-1185">Reference proteome</keyword>
<dbReference type="Gene3D" id="3.40.50.11010">
    <property type="match status" value="1"/>
</dbReference>
<accession>A0ABX7MDN6</accession>